<evidence type="ECO:0000313" key="2">
    <source>
        <dbReference type="Proteomes" id="UP000799755"/>
    </source>
</evidence>
<name>A0ACB6R085_9PLEO</name>
<accession>A0ACB6R085</accession>
<dbReference type="Proteomes" id="UP000799755">
    <property type="component" value="Unassembled WGS sequence"/>
</dbReference>
<proteinExistence type="predicted"/>
<protein>
    <submittedName>
        <fullName evidence="1">Protein get1</fullName>
    </submittedName>
</protein>
<comment type="caution">
    <text evidence="1">The sequence shown here is derived from an EMBL/GenBank/DDBJ whole genome shotgun (WGS) entry which is preliminary data.</text>
</comment>
<sequence>MPSLLLVVFVVQLLLHIINTVGANTINQVLWILYTKFPTRTSSSTAKASTLKREIVRLKRELNAVSAQDDFARWAKLRREHDKALSEFEKIDGSLRAHQTTFFSSISTLRWLSTTGLRFALQFWHSKTPMFWIPERWVPGYVEWILSFPRAPVGSVSINVWGLACASIIELLAEAMTATYMLVTRAPPAMGEPMTHKAEPVKEGKKEL</sequence>
<dbReference type="EMBL" id="MU003504">
    <property type="protein sequence ID" value="KAF2471742.1"/>
    <property type="molecule type" value="Genomic_DNA"/>
</dbReference>
<evidence type="ECO:0000313" key="1">
    <source>
        <dbReference type="EMBL" id="KAF2471742.1"/>
    </source>
</evidence>
<keyword evidence="2" id="KW-1185">Reference proteome</keyword>
<reference evidence="1" key="1">
    <citation type="journal article" date="2020" name="Stud. Mycol.">
        <title>101 Dothideomycetes genomes: a test case for predicting lifestyles and emergence of pathogens.</title>
        <authorList>
            <person name="Haridas S."/>
            <person name="Albert R."/>
            <person name="Binder M."/>
            <person name="Bloem J."/>
            <person name="Labutti K."/>
            <person name="Salamov A."/>
            <person name="Andreopoulos B."/>
            <person name="Baker S."/>
            <person name="Barry K."/>
            <person name="Bills G."/>
            <person name="Bluhm B."/>
            <person name="Cannon C."/>
            <person name="Castanera R."/>
            <person name="Culley D."/>
            <person name="Daum C."/>
            <person name="Ezra D."/>
            <person name="Gonzalez J."/>
            <person name="Henrissat B."/>
            <person name="Kuo A."/>
            <person name="Liang C."/>
            <person name="Lipzen A."/>
            <person name="Lutzoni F."/>
            <person name="Magnuson J."/>
            <person name="Mondo S."/>
            <person name="Nolan M."/>
            <person name="Ohm R."/>
            <person name="Pangilinan J."/>
            <person name="Park H.-J."/>
            <person name="Ramirez L."/>
            <person name="Alfaro M."/>
            <person name="Sun H."/>
            <person name="Tritt A."/>
            <person name="Yoshinaga Y."/>
            <person name="Zwiers L.-H."/>
            <person name="Turgeon B."/>
            <person name="Goodwin S."/>
            <person name="Spatafora J."/>
            <person name="Crous P."/>
            <person name="Grigoriev I."/>
        </authorList>
    </citation>
    <scope>NUCLEOTIDE SEQUENCE</scope>
    <source>
        <strain evidence="1">ATCC 200398</strain>
    </source>
</reference>
<gene>
    <name evidence="1" type="ORF">BDR25DRAFT_303175</name>
</gene>
<organism evidence="1 2">
    <name type="scientific">Lindgomyces ingoldianus</name>
    <dbReference type="NCBI Taxonomy" id="673940"/>
    <lineage>
        <taxon>Eukaryota</taxon>
        <taxon>Fungi</taxon>
        <taxon>Dikarya</taxon>
        <taxon>Ascomycota</taxon>
        <taxon>Pezizomycotina</taxon>
        <taxon>Dothideomycetes</taxon>
        <taxon>Pleosporomycetidae</taxon>
        <taxon>Pleosporales</taxon>
        <taxon>Lindgomycetaceae</taxon>
        <taxon>Lindgomyces</taxon>
    </lineage>
</organism>